<keyword evidence="8" id="KW-0029">Amino-acid transport</keyword>
<comment type="similarity">
    <text evidence="2 8">Belongs to the ATG22 family.</text>
</comment>
<evidence type="ECO:0000256" key="3">
    <source>
        <dbReference type="ARBA" id="ARBA00022448"/>
    </source>
</evidence>
<reference evidence="10 11" key="1">
    <citation type="journal article" date="2018" name="New Phytol.">
        <title>Comparative genomics and transcriptomics depict ericoid mycorrhizal fungi as versatile saprotrophs and plant mutualists.</title>
        <authorList>
            <person name="Martino E."/>
            <person name="Morin E."/>
            <person name="Grelet G.A."/>
            <person name="Kuo A."/>
            <person name="Kohler A."/>
            <person name="Daghino S."/>
            <person name="Barry K.W."/>
            <person name="Cichocki N."/>
            <person name="Clum A."/>
            <person name="Dockter R.B."/>
            <person name="Hainaut M."/>
            <person name="Kuo R.C."/>
            <person name="LaButti K."/>
            <person name="Lindahl B.D."/>
            <person name="Lindquist E.A."/>
            <person name="Lipzen A."/>
            <person name="Khouja H.R."/>
            <person name="Magnuson J."/>
            <person name="Murat C."/>
            <person name="Ohm R.A."/>
            <person name="Singer S.W."/>
            <person name="Spatafora J.W."/>
            <person name="Wang M."/>
            <person name="Veneault-Fourrey C."/>
            <person name="Henrissat B."/>
            <person name="Grigoriev I.V."/>
            <person name="Martin F.M."/>
            <person name="Perotto S."/>
        </authorList>
    </citation>
    <scope>NUCLEOTIDE SEQUENCE [LARGE SCALE GENOMIC DNA]</scope>
    <source>
        <strain evidence="10 11">ATCC 22711</strain>
    </source>
</reference>
<keyword evidence="8" id="KW-0926">Vacuole</keyword>
<feature type="transmembrane region" description="Helical" evidence="8">
    <location>
        <begin position="343"/>
        <end position="367"/>
    </location>
</feature>
<proteinExistence type="inferred from homology"/>
<feature type="region of interest" description="Disordered" evidence="9">
    <location>
        <begin position="1"/>
        <end position="52"/>
    </location>
</feature>
<dbReference type="PANTHER" id="PTHR23519:SF5">
    <property type="entry name" value="AUTOPHAGY-RELATED PROTEIN"/>
    <property type="match status" value="1"/>
</dbReference>
<evidence type="ECO:0000256" key="1">
    <source>
        <dbReference type="ARBA" id="ARBA00004128"/>
    </source>
</evidence>
<feature type="region of interest" description="Disordered" evidence="9">
    <location>
        <begin position="546"/>
        <end position="571"/>
    </location>
</feature>
<feature type="transmembrane region" description="Helical" evidence="8">
    <location>
        <begin position="442"/>
        <end position="462"/>
    </location>
</feature>
<feature type="transmembrane region" description="Helical" evidence="8">
    <location>
        <begin position="411"/>
        <end position="430"/>
    </location>
</feature>
<gene>
    <name evidence="10" type="ORF">M430DRAFT_99223</name>
</gene>
<evidence type="ECO:0000256" key="9">
    <source>
        <dbReference type="SAM" id="MobiDB-lite"/>
    </source>
</evidence>
<organism evidence="10 11">
    <name type="scientific">Amorphotheca resinae ATCC 22711</name>
    <dbReference type="NCBI Taxonomy" id="857342"/>
    <lineage>
        <taxon>Eukaryota</taxon>
        <taxon>Fungi</taxon>
        <taxon>Dikarya</taxon>
        <taxon>Ascomycota</taxon>
        <taxon>Pezizomycotina</taxon>
        <taxon>Leotiomycetes</taxon>
        <taxon>Helotiales</taxon>
        <taxon>Amorphothecaceae</taxon>
        <taxon>Amorphotheca</taxon>
    </lineage>
</organism>
<feature type="transmembrane region" description="Helical" evidence="8">
    <location>
        <begin position="379"/>
        <end position="399"/>
    </location>
</feature>
<keyword evidence="5 8" id="KW-1133">Transmembrane helix</keyword>
<dbReference type="InterPro" id="IPR050495">
    <property type="entry name" value="ATG22/LtaA_families"/>
</dbReference>
<dbReference type="EMBL" id="KZ679009">
    <property type="protein sequence ID" value="PSS22463.1"/>
    <property type="molecule type" value="Genomic_DNA"/>
</dbReference>
<evidence type="ECO:0000313" key="11">
    <source>
        <dbReference type="Proteomes" id="UP000241818"/>
    </source>
</evidence>
<feature type="transmembrane region" description="Helical" evidence="8">
    <location>
        <begin position="127"/>
        <end position="146"/>
    </location>
</feature>
<keyword evidence="4 8" id="KW-0812">Transmembrane</keyword>
<dbReference type="STRING" id="857342.A0A2T3B6V4"/>
<dbReference type="SUPFAM" id="SSF103473">
    <property type="entry name" value="MFS general substrate transporter"/>
    <property type="match status" value="1"/>
</dbReference>
<evidence type="ECO:0000256" key="5">
    <source>
        <dbReference type="ARBA" id="ARBA00022989"/>
    </source>
</evidence>
<evidence type="ECO:0000256" key="6">
    <source>
        <dbReference type="ARBA" id="ARBA00023006"/>
    </source>
</evidence>
<feature type="transmembrane region" description="Helical" evidence="8">
    <location>
        <begin position="283"/>
        <end position="306"/>
    </location>
</feature>
<dbReference type="Proteomes" id="UP000241818">
    <property type="component" value="Unassembled WGS sequence"/>
</dbReference>
<dbReference type="InterPro" id="IPR036259">
    <property type="entry name" value="MFS_trans_sf"/>
</dbReference>
<name>A0A2T3B6V4_AMORE</name>
<evidence type="ECO:0000256" key="2">
    <source>
        <dbReference type="ARBA" id="ARBA00006978"/>
    </source>
</evidence>
<dbReference type="GO" id="GO:0006865">
    <property type="term" value="P:amino acid transport"/>
    <property type="evidence" value="ECO:0007669"/>
    <property type="project" value="UniProtKB-KW"/>
</dbReference>
<evidence type="ECO:0000256" key="4">
    <source>
        <dbReference type="ARBA" id="ARBA00022692"/>
    </source>
</evidence>
<evidence type="ECO:0000256" key="8">
    <source>
        <dbReference type="RuleBase" id="RU363073"/>
    </source>
</evidence>
<feature type="transmembrane region" description="Helical" evidence="8">
    <location>
        <begin position="474"/>
        <end position="494"/>
    </location>
</feature>
<dbReference type="OrthoDB" id="42657at2759"/>
<dbReference type="InterPro" id="IPR024671">
    <property type="entry name" value="Atg22-like"/>
</dbReference>
<keyword evidence="6 8" id="KW-0072">Autophagy</keyword>
<dbReference type="PANTHER" id="PTHR23519">
    <property type="entry name" value="AUTOPHAGY-RELATED PROTEIN 22"/>
    <property type="match status" value="1"/>
</dbReference>
<keyword evidence="7 8" id="KW-0472">Membrane</keyword>
<dbReference type="RefSeq" id="XP_024722618.1">
    <property type="nucleotide sequence ID" value="XM_024870169.1"/>
</dbReference>
<dbReference type="GO" id="GO:0005774">
    <property type="term" value="C:vacuolar membrane"/>
    <property type="evidence" value="ECO:0007669"/>
    <property type="project" value="UniProtKB-SubCell"/>
</dbReference>
<comment type="subcellular location">
    <subcellularLocation>
        <location evidence="1 8">Vacuole membrane</location>
        <topology evidence="1 8">Multi-pass membrane protein</topology>
    </subcellularLocation>
</comment>
<dbReference type="InParanoid" id="A0A2T3B6V4"/>
<feature type="transmembrane region" description="Helical" evidence="8">
    <location>
        <begin position="251"/>
        <end position="271"/>
    </location>
</feature>
<sequence>MAELAQEQDHASKLPFTAVAAPEYGGSNGDSSGESTGPRDLDDSDSYKPIGPPATRKEVWSYYAYYAGNNGIGSYQYSNLLFQNLIYQAGFNPNVLPLGSVSCDVDPNAPCHVWWGGGHRHKSYSSVILIGNGLSFLCQGLIFLTIGSLADYGSWNPWIVRIFSAICWAFEFGFLGVKTPSKWRTAMALYILSSVTWWASYVFFNAIFPKLAHDLPEARTAREKYLNGELTAEEYEFKNSMARSKIMNISWVWNNVGFCVCCALSLAALFGVHANDSVQNNNWGYSISVAICTGFWIVFGIPWFLWEKKRPGPRIPKGDNYVTFGLKQTWFTIKQAWKLKQTFYYLVAFFLLADGIGTTTSLVSIAQTQTVDFSATQNTYLILVQGGSAIIGVSAVYAIQRRFKIRTKTMLQITNFGCILLPLWGMIGIWTTKVGYHNLWEFWFFAGQYGFTLGAQFGYGQAFMAELVPRGREYMFFSLLGIVSKGSAWIGPIVSSAIVDDTGNQWTAFPWVAALTFVPWVGIFFIDEVKSRKECAEYLANEAKDLRKVKPGSQPEPQPEPEPEPEHEKSG</sequence>
<dbReference type="GeneID" id="36578250"/>
<dbReference type="GO" id="GO:0006914">
    <property type="term" value="P:autophagy"/>
    <property type="evidence" value="ECO:0007669"/>
    <property type="project" value="UniProtKB-KW"/>
</dbReference>
<feature type="transmembrane region" description="Helical" evidence="8">
    <location>
        <begin position="506"/>
        <end position="526"/>
    </location>
</feature>
<keyword evidence="3 8" id="KW-0813">Transport</keyword>
<protein>
    <recommendedName>
        <fullName evidence="8">Autophagy-related protein</fullName>
    </recommendedName>
</protein>
<dbReference type="Gene3D" id="1.20.1250.20">
    <property type="entry name" value="MFS general substrate transporter like domains"/>
    <property type="match status" value="1"/>
</dbReference>
<dbReference type="AlphaFoldDB" id="A0A2T3B6V4"/>
<comment type="function">
    <text evidence="8">Vacuolar effluxer which mediate the efflux of amino acids resulting from autophagic degradation. The release of autophagic amino acids allows the maintenance of protein synthesis and viability during nitrogen starvation.</text>
</comment>
<evidence type="ECO:0000313" key="10">
    <source>
        <dbReference type="EMBL" id="PSS22463.1"/>
    </source>
</evidence>
<feature type="transmembrane region" description="Helical" evidence="8">
    <location>
        <begin position="158"/>
        <end position="177"/>
    </location>
</feature>
<accession>A0A2T3B6V4</accession>
<keyword evidence="11" id="KW-1185">Reference proteome</keyword>
<dbReference type="Pfam" id="PF11700">
    <property type="entry name" value="ATG22"/>
    <property type="match status" value="1"/>
</dbReference>
<evidence type="ECO:0000256" key="7">
    <source>
        <dbReference type="ARBA" id="ARBA00023136"/>
    </source>
</evidence>